<dbReference type="PROSITE" id="PS01124">
    <property type="entry name" value="HTH_ARAC_FAMILY_2"/>
    <property type="match status" value="1"/>
</dbReference>
<feature type="domain" description="HTH araC/xylS-type" evidence="3">
    <location>
        <begin position="8"/>
        <end position="105"/>
    </location>
</feature>
<dbReference type="RefSeq" id="WP_104434884.1">
    <property type="nucleotide sequence ID" value="NZ_PTJA01000002.1"/>
</dbReference>
<dbReference type="InterPro" id="IPR003607">
    <property type="entry name" value="HD/PDEase_dom"/>
</dbReference>
<evidence type="ECO:0000313" key="5">
    <source>
        <dbReference type="Proteomes" id="UP000237749"/>
    </source>
</evidence>
<proteinExistence type="predicted"/>
<dbReference type="OrthoDB" id="9805041at2"/>
<name>A0A2S6HWQ3_9FIRM</name>
<dbReference type="PANTHER" id="PTHR21262:SF31">
    <property type="entry name" value="GTP PYROPHOSPHOKINASE"/>
    <property type="match status" value="1"/>
</dbReference>
<dbReference type="AlphaFoldDB" id="A0A2S6HWQ3"/>
<dbReference type="GO" id="GO:0043565">
    <property type="term" value="F:sequence-specific DNA binding"/>
    <property type="evidence" value="ECO:0007669"/>
    <property type="project" value="InterPro"/>
</dbReference>
<dbReference type="SMART" id="SM00471">
    <property type="entry name" value="HDc"/>
    <property type="match status" value="1"/>
</dbReference>
<dbReference type="Gene3D" id="1.10.10.60">
    <property type="entry name" value="Homeodomain-like"/>
    <property type="match status" value="1"/>
</dbReference>
<dbReference type="PANTHER" id="PTHR21262">
    <property type="entry name" value="GUANOSINE-3',5'-BIS DIPHOSPHATE 3'-PYROPHOSPHOHYDROLASE"/>
    <property type="match status" value="1"/>
</dbReference>
<evidence type="ECO:0000313" key="4">
    <source>
        <dbReference type="EMBL" id="PPK82432.1"/>
    </source>
</evidence>
<keyword evidence="4" id="KW-0808">Transferase</keyword>
<dbReference type="Proteomes" id="UP000237749">
    <property type="component" value="Unassembled WGS sequence"/>
</dbReference>
<comment type="caution">
    <text evidence="4">The sequence shown here is derived from an EMBL/GenBank/DDBJ whole genome shotgun (WGS) entry which is preliminary data.</text>
</comment>
<evidence type="ECO:0000256" key="2">
    <source>
        <dbReference type="ARBA" id="ARBA00023163"/>
    </source>
</evidence>
<keyword evidence="5" id="KW-1185">Reference proteome</keyword>
<dbReference type="GO" id="GO:0016301">
    <property type="term" value="F:kinase activity"/>
    <property type="evidence" value="ECO:0007669"/>
    <property type="project" value="UniProtKB-KW"/>
</dbReference>
<dbReference type="SUPFAM" id="SSF109604">
    <property type="entry name" value="HD-domain/PDEase-like"/>
    <property type="match status" value="1"/>
</dbReference>
<organism evidence="4 5">
    <name type="scientific">Lacrimispora xylanisolvens</name>
    <dbReference type="NCBI Taxonomy" id="384636"/>
    <lineage>
        <taxon>Bacteria</taxon>
        <taxon>Bacillati</taxon>
        <taxon>Bacillota</taxon>
        <taxon>Clostridia</taxon>
        <taxon>Lachnospirales</taxon>
        <taxon>Lachnospiraceae</taxon>
        <taxon>Lacrimispora</taxon>
    </lineage>
</organism>
<dbReference type="Pfam" id="PF13328">
    <property type="entry name" value="HD_4"/>
    <property type="match status" value="1"/>
</dbReference>
<evidence type="ECO:0000259" key="3">
    <source>
        <dbReference type="PROSITE" id="PS01124"/>
    </source>
</evidence>
<dbReference type="EMBL" id="PTJA01000002">
    <property type="protein sequence ID" value="PPK82432.1"/>
    <property type="molecule type" value="Genomic_DNA"/>
</dbReference>
<dbReference type="Gene3D" id="1.10.3210.10">
    <property type="entry name" value="Hypothetical protein af1432"/>
    <property type="match status" value="1"/>
</dbReference>
<dbReference type="SMART" id="SM00342">
    <property type="entry name" value="HTH_ARAC"/>
    <property type="match status" value="1"/>
</dbReference>
<gene>
    <name evidence="4" type="ORF">BXY41_102120</name>
</gene>
<dbReference type="CDD" id="cd00077">
    <property type="entry name" value="HDc"/>
    <property type="match status" value="1"/>
</dbReference>
<keyword evidence="1" id="KW-0805">Transcription regulation</keyword>
<dbReference type="InterPro" id="IPR018060">
    <property type="entry name" value="HTH_AraC"/>
</dbReference>
<sequence length="302" mass="34735">MEAEDRISKVAVLVDEHIKEGLNTLQLSTWAGYSPGYFTRCFKTKFGISPMEYVKQRKLLTAAKEIANGRRILDTALDYGWETHSGFTKSFTSVFGYSPVLLRAFYVRDASVKGDRQSMEAYIKTTQLYKKPEELWQILCLTLKENKTEYDNGKLRSIYELARTLHEGAKRKSGEEYITHPLNVAIILADMGADENTVCAGLLHDVWREEHKEIISRDAGSAVREILFSYEEFERTHESHDDRGVLVALCDRLHNMRTIEFVDAATWKKRAEDTLRLFSPIASKCADFRLRSELDELSIKFL</sequence>
<dbReference type="Pfam" id="PF12833">
    <property type="entry name" value="HTH_18"/>
    <property type="match status" value="1"/>
</dbReference>
<protein>
    <submittedName>
        <fullName evidence="4">GTP pyrophosphokinase</fullName>
    </submittedName>
</protein>
<dbReference type="GO" id="GO:0005886">
    <property type="term" value="C:plasma membrane"/>
    <property type="evidence" value="ECO:0007669"/>
    <property type="project" value="TreeGrafter"/>
</dbReference>
<dbReference type="InterPro" id="IPR009057">
    <property type="entry name" value="Homeodomain-like_sf"/>
</dbReference>
<dbReference type="GO" id="GO:0003700">
    <property type="term" value="F:DNA-binding transcription factor activity"/>
    <property type="evidence" value="ECO:0007669"/>
    <property type="project" value="InterPro"/>
</dbReference>
<evidence type="ECO:0000256" key="1">
    <source>
        <dbReference type="ARBA" id="ARBA00023015"/>
    </source>
</evidence>
<keyword evidence="2" id="KW-0804">Transcription</keyword>
<keyword evidence="4" id="KW-0418">Kinase</keyword>
<accession>A0A2S6HWQ3</accession>
<dbReference type="SUPFAM" id="SSF46689">
    <property type="entry name" value="Homeodomain-like"/>
    <property type="match status" value="1"/>
</dbReference>
<reference evidence="4 5" key="1">
    <citation type="submission" date="2018-02" db="EMBL/GenBank/DDBJ databases">
        <title>Genomic Encyclopedia of Archaeal and Bacterial Type Strains, Phase II (KMG-II): from individual species to whole genera.</title>
        <authorList>
            <person name="Goeker M."/>
        </authorList>
    </citation>
    <scope>NUCLEOTIDE SEQUENCE [LARGE SCALE GENOMIC DNA]</scope>
    <source>
        <strain evidence="4 5">DSM 3808</strain>
    </source>
</reference>